<keyword evidence="2" id="KW-0119">Carbohydrate metabolism</keyword>
<dbReference type="PANTHER" id="PTHR43103">
    <property type="entry name" value="NUCLEOSIDE-DIPHOSPHATE-SUGAR EPIMERASE"/>
    <property type="match status" value="1"/>
</dbReference>
<evidence type="ECO:0000256" key="1">
    <source>
        <dbReference type="ARBA" id="ARBA00022857"/>
    </source>
</evidence>
<dbReference type="SUPFAM" id="SSF51735">
    <property type="entry name" value="NAD(P)-binding Rossmann-fold domains"/>
    <property type="match status" value="1"/>
</dbReference>
<dbReference type="InterPro" id="IPR001509">
    <property type="entry name" value="Epimerase_deHydtase"/>
</dbReference>
<evidence type="ECO:0000313" key="5">
    <source>
        <dbReference type="Proteomes" id="UP000297729"/>
    </source>
</evidence>
<evidence type="ECO:0000259" key="3">
    <source>
        <dbReference type="Pfam" id="PF01370"/>
    </source>
</evidence>
<dbReference type="Gene3D" id="3.40.50.720">
    <property type="entry name" value="NAD(P)-binding Rossmann-like Domain"/>
    <property type="match status" value="1"/>
</dbReference>
<proteinExistence type="predicted"/>
<evidence type="ECO:0000313" key="4">
    <source>
        <dbReference type="EMBL" id="TFW25237.1"/>
    </source>
</evidence>
<sequence>MMAKPFKRLLLTGAAGGLGKILRERIKPWADVVVLSDIADMGEAREGEEIIQCDLADKAAVMRMMEGVEAVLHFGGISTENTFENIMQANILGTANVYEAAHKKGVKRIVFASSNHTVGFYRNTDVIDATAPTRPDSFYGVSKCFGEQLASYYWDRTGLETVSLRIGSSFPEPNDRRMMVTWLSYDDLVEALRRSLFATRVGFTILFGMSDNDVAWWDNSKAAHLGYKPKDSSSQFDGKFPDSGEYPGANHYVTYHGGAFALAEVRYKD</sequence>
<keyword evidence="5" id="KW-1185">Reference proteome</keyword>
<reference evidence="4 5" key="1">
    <citation type="submission" date="2019-03" db="EMBL/GenBank/DDBJ databases">
        <title>Draft Genome Sequence of Duganella callidus sp. nov., a Novel Duganella Species Isolated from Cultivated Soil.</title>
        <authorList>
            <person name="Raths R."/>
            <person name="Peta V."/>
            <person name="Bucking H."/>
        </authorList>
    </citation>
    <scope>NUCLEOTIDE SEQUENCE [LARGE SCALE GENOMIC DNA]</scope>
    <source>
        <strain evidence="4 5">DN04</strain>
    </source>
</reference>
<evidence type="ECO:0000256" key="2">
    <source>
        <dbReference type="ARBA" id="ARBA00023277"/>
    </source>
</evidence>
<organism evidence="4 5">
    <name type="scientific">Duganella callida</name>
    <dbReference type="NCBI Taxonomy" id="2561932"/>
    <lineage>
        <taxon>Bacteria</taxon>
        <taxon>Pseudomonadati</taxon>
        <taxon>Pseudomonadota</taxon>
        <taxon>Betaproteobacteria</taxon>
        <taxon>Burkholderiales</taxon>
        <taxon>Oxalobacteraceae</taxon>
        <taxon>Telluria group</taxon>
        <taxon>Duganella</taxon>
    </lineage>
</organism>
<dbReference type="Proteomes" id="UP000297729">
    <property type="component" value="Unassembled WGS sequence"/>
</dbReference>
<dbReference type="EMBL" id="SPVG01000090">
    <property type="protein sequence ID" value="TFW25237.1"/>
    <property type="molecule type" value="Genomic_DNA"/>
</dbReference>
<dbReference type="Pfam" id="PF01370">
    <property type="entry name" value="Epimerase"/>
    <property type="match status" value="1"/>
</dbReference>
<accession>A0A4Y9SIX8</accession>
<name>A0A4Y9SIX8_9BURK</name>
<dbReference type="AlphaFoldDB" id="A0A4Y9SIX8"/>
<protein>
    <submittedName>
        <fullName evidence="4">NAD(P)-dependent oxidoreductase</fullName>
    </submittedName>
</protein>
<dbReference type="PANTHER" id="PTHR43103:SF3">
    <property type="entry name" value="ADP-L-GLYCERO-D-MANNO-HEPTOSE-6-EPIMERASE"/>
    <property type="match status" value="1"/>
</dbReference>
<comment type="caution">
    <text evidence="4">The sequence shown here is derived from an EMBL/GenBank/DDBJ whole genome shotgun (WGS) entry which is preliminary data.</text>
</comment>
<feature type="domain" description="NAD-dependent epimerase/dehydratase" evidence="3">
    <location>
        <begin position="10"/>
        <end position="170"/>
    </location>
</feature>
<dbReference type="OrthoDB" id="8770295at2"/>
<keyword evidence="1" id="KW-0521">NADP</keyword>
<gene>
    <name evidence="4" type="ORF">E4L98_09480</name>
</gene>
<dbReference type="InterPro" id="IPR036291">
    <property type="entry name" value="NAD(P)-bd_dom_sf"/>
</dbReference>